<accession>A0A2H0RC10</accession>
<evidence type="ECO:0000313" key="1">
    <source>
        <dbReference type="EMBL" id="PIR43906.1"/>
    </source>
</evidence>
<proteinExistence type="predicted"/>
<dbReference type="EMBL" id="PCXU01000003">
    <property type="protein sequence ID" value="PIR43906.1"/>
    <property type="molecule type" value="Genomic_DNA"/>
</dbReference>
<comment type="caution">
    <text evidence="1">The sequence shown here is derived from an EMBL/GenBank/DDBJ whole genome shotgun (WGS) entry which is preliminary data.</text>
</comment>
<protein>
    <submittedName>
        <fullName evidence="1">Uncharacterized protein</fullName>
    </submittedName>
</protein>
<sequence length="76" mass="8766">MKAKLTFDLPEDKSLYNACSHGLDWYLVALDMDNHLRSRLKSLPDDLTDAYSIIDDIRQQLHVYMADHGVSLEDVE</sequence>
<dbReference type="AlphaFoldDB" id="A0A2H0RC10"/>
<evidence type="ECO:0000313" key="2">
    <source>
        <dbReference type="Proteomes" id="UP000230214"/>
    </source>
</evidence>
<gene>
    <name evidence="1" type="ORF">COV24_00200</name>
</gene>
<dbReference type="Proteomes" id="UP000230214">
    <property type="component" value="Unassembled WGS sequence"/>
</dbReference>
<organism evidence="1 2">
    <name type="scientific">candidate division WWE3 bacterium CG10_big_fil_rev_8_21_14_0_10_32_10</name>
    <dbReference type="NCBI Taxonomy" id="1975090"/>
    <lineage>
        <taxon>Bacteria</taxon>
        <taxon>Katanobacteria</taxon>
    </lineage>
</organism>
<name>A0A2H0RC10_UNCKA</name>
<reference evidence="1 2" key="1">
    <citation type="submission" date="2017-09" db="EMBL/GenBank/DDBJ databases">
        <title>Depth-based differentiation of microbial function through sediment-hosted aquifers and enrichment of novel symbionts in the deep terrestrial subsurface.</title>
        <authorList>
            <person name="Probst A.J."/>
            <person name="Ladd B."/>
            <person name="Jarett J.K."/>
            <person name="Geller-Mcgrath D.E."/>
            <person name="Sieber C.M."/>
            <person name="Emerson J.B."/>
            <person name="Anantharaman K."/>
            <person name="Thomas B.C."/>
            <person name="Malmstrom R."/>
            <person name="Stieglmeier M."/>
            <person name="Klingl A."/>
            <person name="Woyke T."/>
            <person name="Ryan C.M."/>
            <person name="Banfield J.F."/>
        </authorList>
    </citation>
    <scope>NUCLEOTIDE SEQUENCE [LARGE SCALE GENOMIC DNA]</scope>
    <source>
        <strain evidence="1">CG10_big_fil_rev_8_21_14_0_10_32_10</strain>
    </source>
</reference>